<comment type="caution">
    <text evidence="5">The sequence shown here is derived from an EMBL/GenBank/DDBJ whole genome shotgun (WGS) entry which is preliminary data.</text>
</comment>
<evidence type="ECO:0000313" key="6">
    <source>
        <dbReference type="Proteomes" id="UP000007993"/>
    </source>
</evidence>
<evidence type="ECO:0000313" key="5">
    <source>
        <dbReference type="EMBL" id="EKK01544.1"/>
    </source>
</evidence>
<dbReference type="InterPro" id="IPR014710">
    <property type="entry name" value="RmlC-like_jellyroll"/>
</dbReference>
<dbReference type="SMART" id="SM00342">
    <property type="entry name" value="HTH_ARAC"/>
    <property type="match status" value="1"/>
</dbReference>
<gene>
    <name evidence="5" type="ORF">RBSH_03143</name>
</gene>
<dbReference type="InterPro" id="IPR018062">
    <property type="entry name" value="HTH_AraC-typ_CS"/>
</dbReference>
<dbReference type="InterPro" id="IPR036390">
    <property type="entry name" value="WH_DNA-bd_sf"/>
</dbReference>
<dbReference type="PROSITE" id="PS00041">
    <property type="entry name" value="HTH_ARAC_FAMILY_1"/>
    <property type="match status" value="1"/>
</dbReference>
<dbReference type="EMBL" id="AMCW01000092">
    <property type="protein sequence ID" value="EKK01544.1"/>
    <property type="molecule type" value="Genomic_DNA"/>
</dbReference>
<dbReference type="Pfam" id="PF12833">
    <property type="entry name" value="HTH_18"/>
    <property type="match status" value="1"/>
</dbReference>
<feature type="domain" description="HTH araC/xylS-type" evidence="4">
    <location>
        <begin position="200"/>
        <end position="298"/>
    </location>
</feature>
<keyword evidence="1" id="KW-0805">Transcription regulation</keyword>
<dbReference type="Pfam" id="PF12852">
    <property type="entry name" value="Cupin_6"/>
    <property type="match status" value="1"/>
</dbReference>
<dbReference type="SUPFAM" id="SSF46785">
    <property type="entry name" value="Winged helix' DNA-binding domain"/>
    <property type="match status" value="1"/>
</dbReference>
<dbReference type="PANTHER" id="PTHR46796:SF7">
    <property type="entry name" value="ARAC FAMILY TRANSCRIPTIONAL REGULATOR"/>
    <property type="match status" value="1"/>
</dbReference>
<keyword evidence="3" id="KW-0804">Transcription</keyword>
<proteinExistence type="predicted"/>
<dbReference type="GO" id="GO:0003700">
    <property type="term" value="F:DNA-binding transcription factor activity"/>
    <property type="evidence" value="ECO:0007669"/>
    <property type="project" value="InterPro"/>
</dbReference>
<name>K5DFD9_RHOBT</name>
<dbReference type="PRINTS" id="PR00032">
    <property type="entry name" value="HTHARAC"/>
</dbReference>
<organism evidence="5 6">
    <name type="scientific">Rhodopirellula baltica SH28</name>
    <dbReference type="NCBI Taxonomy" id="993517"/>
    <lineage>
        <taxon>Bacteria</taxon>
        <taxon>Pseudomonadati</taxon>
        <taxon>Planctomycetota</taxon>
        <taxon>Planctomycetia</taxon>
        <taxon>Pirellulales</taxon>
        <taxon>Pirellulaceae</taxon>
        <taxon>Rhodopirellula</taxon>
    </lineage>
</organism>
<dbReference type="Gene3D" id="1.10.10.60">
    <property type="entry name" value="Homeodomain-like"/>
    <property type="match status" value="2"/>
</dbReference>
<dbReference type="Proteomes" id="UP000007993">
    <property type="component" value="Unassembled WGS sequence"/>
</dbReference>
<dbReference type="PANTHER" id="PTHR46796">
    <property type="entry name" value="HTH-TYPE TRANSCRIPTIONAL ACTIVATOR RHAS-RELATED"/>
    <property type="match status" value="1"/>
</dbReference>
<evidence type="ECO:0000256" key="2">
    <source>
        <dbReference type="ARBA" id="ARBA00023125"/>
    </source>
</evidence>
<dbReference type="Gene3D" id="1.10.10.10">
    <property type="entry name" value="Winged helix-like DNA-binding domain superfamily/Winged helix DNA-binding domain"/>
    <property type="match status" value="1"/>
</dbReference>
<dbReference type="PATRIC" id="fig|993517.3.peg.3411"/>
<dbReference type="InterPro" id="IPR036388">
    <property type="entry name" value="WH-like_DNA-bd_sf"/>
</dbReference>
<keyword evidence="2" id="KW-0238">DNA-binding</keyword>
<dbReference type="InterPro" id="IPR032783">
    <property type="entry name" value="AraC_lig"/>
</dbReference>
<evidence type="ECO:0000259" key="4">
    <source>
        <dbReference type="PROSITE" id="PS01124"/>
    </source>
</evidence>
<dbReference type="PROSITE" id="PS01124">
    <property type="entry name" value="HTH_ARAC_FAMILY_2"/>
    <property type="match status" value="1"/>
</dbReference>
<sequence>MSNSAIPKRGAKPMDVLADFLSVAGTVAHLDESLSGGKTWVHQVASIPRSSPTMAVAAQRLSFYAVVSGQIRFTSAAAEHSLNSGDTIFAIEGQEHRLESRSEDTRVTTGQIEFTSGSIGLSVLNLASTIIVRSNDESLSSELVRRLGTEIEEQRGGWKSVSLGIVNALFIAALRSGGTCSKSNSESNGWLRAMADDEIGAALKLMHERPEHRWTVAELANELSVSRSAFAARFKTITGRPPLEYLTWWRLQRAAARLRTGDVTLTEVTRNSGYQSEAAFGKAFRREFGISPGQLRRQAKAKSHTSSQLQLELKKRDPFTVPEQEAGLNLIKTAEWMQEPFISLLNQHGLFGSLYNILRILRGKGNPQAQDELLNQLLLPEDDIQSLVDQLVSAQLVSVSHPNRMLSITEAGTRLLSKLDSPILALHRRQLSHFSEGELAEFNRLLVKARNPAG</sequence>
<dbReference type="InterPro" id="IPR050204">
    <property type="entry name" value="AraC_XylS_family_regulators"/>
</dbReference>
<reference evidence="5 6" key="1">
    <citation type="journal article" date="2013" name="Mar. Genomics">
        <title>Expression of sulfatases in Rhodopirellula baltica and the diversity of sulfatases in the genus Rhodopirellula.</title>
        <authorList>
            <person name="Wegner C.E."/>
            <person name="Richter-Heitmann T."/>
            <person name="Klindworth A."/>
            <person name="Klockow C."/>
            <person name="Richter M."/>
            <person name="Achstetter T."/>
            <person name="Glockner F.O."/>
            <person name="Harder J."/>
        </authorList>
    </citation>
    <scope>NUCLEOTIDE SEQUENCE [LARGE SCALE GENOMIC DNA]</scope>
    <source>
        <strain evidence="5 6">SH28</strain>
    </source>
</reference>
<protein>
    <submittedName>
        <fullName evidence="5">Transcriptional regulator, AraC family</fullName>
    </submittedName>
</protein>
<dbReference type="InterPro" id="IPR009057">
    <property type="entry name" value="Homeodomain-like_sf"/>
</dbReference>
<evidence type="ECO:0000256" key="1">
    <source>
        <dbReference type="ARBA" id="ARBA00023015"/>
    </source>
</evidence>
<evidence type="ECO:0000256" key="3">
    <source>
        <dbReference type="ARBA" id="ARBA00023163"/>
    </source>
</evidence>
<dbReference type="GO" id="GO:0043565">
    <property type="term" value="F:sequence-specific DNA binding"/>
    <property type="evidence" value="ECO:0007669"/>
    <property type="project" value="InterPro"/>
</dbReference>
<dbReference type="AlphaFoldDB" id="K5DFD9"/>
<dbReference type="SUPFAM" id="SSF46689">
    <property type="entry name" value="Homeodomain-like"/>
    <property type="match status" value="2"/>
</dbReference>
<dbReference type="Gene3D" id="2.60.120.10">
    <property type="entry name" value="Jelly Rolls"/>
    <property type="match status" value="1"/>
</dbReference>
<dbReference type="InterPro" id="IPR018060">
    <property type="entry name" value="HTH_AraC"/>
</dbReference>
<dbReference type="InterPro" id="IPR020449">
    <property type="entry name" value="Tscrpt_reg_AraC-type_HTH"/>
</dbReference>
<accession>K5DFD9</accession>